<dbReference type="GO" id="GO:0008270">
    <property type="term" value="F:zinc ion binding"/>
    <property type="evidence" value="ECO:0007669"/>
    <property type="project" value="UniProtKB-KW"/>
</dbReference>
<sequence>FMIKASSIKGCQLLLIPAIGIKELEEVDEQTGSCKGFFRRVYLSAKSLECYRGNSCEITKESRNACRACRYKKCVQVGMKPSEIRGHVDAPSPENLPEMSGEISPRSSTDDQVQRISMNTESLMLPSEFSVVDEAQQLINLYLNLD</sequence>
<dbReference type="Pfam" id="PF00105">
    <property type="entry name" value="zf-C4"/>
    <property type="match status" value="1"/>
</dbReference>
<dbReference type="CDD" id="cd06960">
    <property type="entry name" value="NR_DBD_HNF4A"/>
    <property type="match status" value="1"/>
</dbReference>
<dbReference type="PANTHER" id="PTHR47630:SF3">
    <property type="entry name" value="NR LBD DOMAIN-CONTAINING PROTEIN"/>
    <property type="match status" value="1"/>
</dbReference>
<evidence type="ECO:0000256" key="2">
    <source>
        <dbReference type="ARBA" id="ARBA00022723"/>
    </source>
</evidence>
<evidence type="ECO:0000256" key="4">
    <source>
        <dbReference type="ARBA" id="ARBA00022833"/>
    </source>
</evidence>
<evidence type="ECO:0000256" key="3">
    <source>
        <dbReference type="ARBA" id="ARBA00022771"/>
    </source>
</evidence>
<dbReference type="AlphaFoldDB" id="A0A2G9TWL6"/>
<dbReference type="InterPro" id="IPR013088">
    <property type="entry name" value="Znf_NHR/GATA"/>
</dbReference>
<keyword evidence="7" id="KW-0804">Transcription</keyword>
<dbReference type="Proteomes" id="UP000230423">
    <property type="component" value="Unassembled WGS sequence"/>
</dbReference>
<dbReference type="InterPro" id="IPR049636">
    <property type="entry name" value="HNF4-like_DBD"/>
</dbReference>
<accession>A0A2G9TWL6</accession>
<dbReference type="GO" id="GO:0000978">
    <property type="term" value="F:RNA polymerase II cis-regulatory region sequence-specific DNA binding"/>
    <property type="evidence" value="ECO:0007669"/>
    <property type="project" value="InterPro"/>
</dbReference>
<keyword evidence="4" id="KW-0862">Zinc</keyword>
<keyword evidence="13" id="KW-1185">Reference proteome</keyword>
<keyword evidence="6" id="KW-0238">DNA-binding</keyword>
<keyword evidence="8" id="KW-0675">Receptor</keyword>
<protein>
    <submittedName>
        <fullName evidence="12">Zinc finger, C4 type</fullName>
    </submittedName>
</protein>
<keyword evidence="3" id="KW-0863">Zinc-finger</keyword>
<evidence type="ECO:0000256" key="6">
    <source>
        <dbReference type="ARBA" id="ARBA00023125"/>
    </source>
</evidence>
<dbReference type="EMBL" id="KZ352202">
    <property type="protein sequence ID" value="PIO62364.1"/>
    <property type="molecule type" value="Genomic_DNA"/>
</dbReference>
<dbReference type="InterPro" id="IPR052499">
    <property type="entry name" value="C.elegans_NHRs"/>
</dbReference>
<keyword evidence="5" id="KW-0805">Transcription regulation</keyword>
<dbReference type="OrthoDB" id="5804878at2759"/>
<evidence type="ECO:0000256" key="7">
    <source>
        <dbReference type="ARBA" id="ARBA00023163"/>
    </source>
</evidence>
<name>A0A2G9TWL6_TELCI</name>
<evidence type="ECO:0000256" key="10">
    <source>
        <dbReference type="SAM" id="MobiDB-lite"/>
    </source>
</evidence>
<feature type="region of interest" description="Disordered" evidence="10">
    <location>
        <begin position="85"/>
        <end position="112"/>
    </location>
</feature>
<evidence type="ECO:0000313" key="12">
    <source>
        <dbReference type="EMBL" id="PIO62364.1"/>
    </source>
</evidence>
<gene>
    <name evidence="12" type="ORF">TELCIR_16081</name>
</gene>
<dbReference type="InterPro" id="IPR001628">
    <property type="entry name" value="Znf_hrmn_rcpt"/>
</dbReference>
<dbReference type="PANTHER" id="PTHR47630">
    <property type="entry name" value="NUCLEAR HORMONE RECEPTOR FAMILY-RELATED-RELATED"/>
    <property type="match status" value="1"/>
</dbReference>
<proteinExistence type="predicted"/>
<dbReference type="SMART" id="SM00399">
    <property type="entry name" value="ZnF_C4"/>
    <property type="match status" value="1"/>
</dbReference>
<organism evidence="12 13">
    <name type="scientific">Teladorsagia circumcincta</name>
    <name type="common">Brown stomach worm</name>
    <name type="synonym">Ostertagia circumcincta</name>
    <dbReference type="NCBI Taxonomy" id="45464"/>
    <lineage>
        <taxon>Eukaryota</taxon>
        <taxon>Metazoa</taxon>
        <taxon>Ecdysozoa</taxon>
        <taxon>Nematoda</taxon>
        <taxon>Chromadorea</taxon>
        <taxon>Rhabditida</taxon>
        <taxon>Rhabditina</taxon>
        <taxon>Rhabditomorpha</taxon>
        <taxon>Strongyloidea</taxon>
        <taxon>Trichostrongylidae</taxon>
        <taxon>Teladorsagia</taxon>
    </lineage>
</organism>
<feature type="non-terminal residue" evidence="12">
    <location>
        <position position="1"/>
    </location>
</feature>
<keyword evidence="9" id="KW-0539">Nucleus</keyword>
<evidence type="ECO:0000256" key="1">
    <source>
        <dbReference type="ARBA" id="ARBA00004123"/>
    </source>
</evidence>
<dbReference type="GO" id="GO:0003700">
    <property type="term" value="F:DNA-binding transcription factor activity"/>
    <property type="evidence" value="ECO:0007669"/>
    <property type="project" value="InterPro"/>
</dbReference>
<feature type="domain" description="Nuclear receptor" evidence="11">
    <location>
        <begin position="8"/>
        <end position="86"/>
    </location>
</feature>
<evidence type="ECO:0000313" key="13">
    <source>
        <dbReference type="Proteomes" id="UP000230423"/>
    </source>
</evidence>
<evidence type="ECO:0000256" key="8">
    <source>
        <dbReference type="ARBA" id="ARBA00023170"/>
    </source>
</evidence>
<dbReference type="GO" id="GO:0005634">
    <property type="term" value="C:nucleus"/>
    <property type="evidence" value="ECO:0007669"/>
    <property type="project" value="UniProtKB-SubCell"/>
</dbReference>
<reference evidence="12 13" key="1">
    <citation type="submission" date="2015-09" db="EMBL/GenBank/DDBJ databases">
        <title>Draft genome of the parasitic nematode Teladorsagia circumcincta isolate WARC Sus (inbred).</title>
        <authorList>
            <person name="Mitreva M."/>
        </authorList>
    </citation>
    <scope>NUCLEOTIDE SEQUENCE [LARGE SCALE GENOMIC DNA]</scope>
    <source>
        <strain evidence="12 13">S</strain>
    </source>
</reference>
<dbReference type="Gene3D" id="3.30.50.10">
    <property type="entry name" value="Erythroid Transcription Factor GATA-1, subunit A"/>
    <property type="match status" value="1"/>
</dbReference>
<evidence type="ECO:0000259" key="11">
    <source>
        <dbReference type="PROSITE" id="PS51030"/>
    </source>
</evidence>
<evidence type="ECO:0000256" key="5">
    <source>
        <dbReference type="ARBA" id="ARBA00023015"/>
    </source>
</evidence>
<dbReference type="PROSITE" id="PS51030">
    <property type="entry name" value="NUCLEAR_REC_DBD_2"/>
    <property type="match status" value="1"/>
</dbReference>
<dbReference type="PRINTS" id="PR00047">
    <property type="entry name" value="STROIDFINGER"/>
</dbReference>
<keyword evidence="2" id="KW-0479">Metal-binding</keyword>
<feature type="non-terminal residue" evidence="12">
    <location>
        <position position="146"/>
    </location>
</feature>
<comment type="subcellular location">
    <subcellularLocation>
        <location evidence="1">Nucleus</location>
    </subcellularLocation>
</comment>
<evidence type="ECO:0000256" key="9">
    <source>
        <dbReference type="ARBA" id="ARBA00023242"/>
    </source>
</evidence>
<dbReference type="SUPFAM" id="SSF57716">
    <property type="entry name" value="Glucocorticoid receptor-like (DNA-binding domain)"/>
    <property type="match status" value="1"/>
</dbReference>